<proteinExistence type="predicted"/>
<evidence type="ECO:0000313" key="2">
    <source>
        <dbReference type="EMBL" id="WLJ25477.1"/>
    </source>
</evidence>
<sequence length="127" mass="14084">MAAFATSDELRARWSLAPDGDQANAVLEDASVWLQAMYDLPDNPSEKLAAVLRIIVCSMAKRALQSENTDHMESLSQTAGPFSQSSSFRNSEGNLFLTKAEREMLDKALDDELNRSRGMRTVEAVSW</sequence>
<name>A0AA50ACT3_9VIRU</name>
<reference evidence="2" key="1">
    <citation type="submission" date="2023-04" db="EMBL/GenBank/DDBJ databases">
        <title>The human skin virome in hidradenitis suppurativa patients.</title>
        <authorList>
            <person name="Jansen D."/>
        </authorList>
    </citation>
    <scope>NUCLEOTIDE SEQUENCE</scope>
    <source>
        <strain evidence="2">VC1_JansenPhageA</strain>
    </source>
</reference>
<dbReference type="EMBL" id="OQ890311">
    <property type="protein sequence ID" value="WLJ25477.1"/>
    <property type="molecule type" value="Genomic_DNA"/>
</dbReference>
<accession>A0AA50ACT3</accession>
<organism evidence="2">
    <name type="scientific">Corynebacterium phage HS01</name>
    <dbReference type="NCBI Taxonomy" id="3056389"/>
    <lineage>
        <taxon>Viruses</taxon>
    </lineage>
</organism>
<protein>
    <submittedName>
        <fullName evidence="2">Uncharacterized protein</fullName>
    </submittedName>
</protein>
<feature type="region of interest" description="Disordered" evidence="1">
    <location>
        <begin position="68"/>
        <end position="89"/>
    </location>
</feature>
<evidence type="ECO:0000256" key="1">
    <source>
        <dbReference type="SAM" id="MobiDB-lite"/>
    </source>
</evidence>
<feature type="compositionally biased region" description="Polar residues" evidence="1">
    <location>
        <begin position="74"/>
        <end position="89"/>
    </location>
</feature>